<proteinExistence type="predicted"/>
<evidence type="ECO:0000313" key="2">
    <source>
        <dbReference type="Proteomes" id="UP000717696"/>
    </source>
</evidence>
<dbReference type="AlphaFoldDB" id="A0A9P9FG49"/>
<name>A0A9P9FG49_9HYPO</name>
<organism evidence="1 2">
    <name type="scientific">Dactylonectria estremocensis</name>
    <dbReference type="NCBI Taxonomy" id="1079267"/>
    <lineage>
        <taxon>Eukaryota</taxon>
        <taxon>Fungi</taxon>
        <taxon>Dikarya</taxon>
        <taxon>Ascomycota</taxon>
        <taxon>Pezizomycotina</taxon>
        <taxon>Sordariomycetes</taxon>
        <taxon>Hypocreomycetidae</taxon>
        <taxon>Hypocreales</taxon>
        <taxon>Nectriaceae</taxon>
        <taxon>Dactylonectria</taxon>
    </lineage>
</organism>
<dbReference type="Proteomes" id="UP000717696">
    <property type="component" value="Unassembled WGS sequence"/>
</dbReference>
<reference evidence="1" key="1">
    <citation type="journal article" date="2021" name="Nat. Commun.">
        <title>Genetic determinants of endophytism in the Arabidopsis root mycobiome.</title>
        <authorList>
            <person name="Mesny F."/>
            <person name="Miyauchi S."/>
            <person name="Thiergart T."/>
            <person name="Pickel B."/>
            <person name="Atanasova L."/>
            <person name="Karlsson M."/>
            <person name="Huettel B."/>
            <person name="Barry K.W."/>
            <person name="Haridas S."/>
            <person name="Chen C."/>
            <person name="Bauer D."/>
            <person name="Andreopoulos W."/>
            <person name="Pangilinan J."/>
            <person name="LaButti K."/>
            <person name="Riley R."/>
            <person name="Lipzen A."/>
            <person name="Clum A."/>
            <person name="Drula E."/>
            <person name="Henrissat B."/>
            <person name="Kohler A."/>
            <person name="Grigoriev I.V."/>
            <person name="Martin F.M."/>
            <person name="Hacquard S."/>
        </authorList>
    </citation>
    <scope>NUCLEOTIDE SEQUENCE</scope>
    <source>
        <strain evidence="1">MPI-CAGE-AT-0021</strain>
    </source>
</reference>
<protein>
    <submittedName>
        <fullName evidence="1">Uncharacterized protein</fullName>
    </submittedName>
</protein>
<keyword evidence="2" id="KW-1185">Reference proteome</keyword>
<gene>
    <name evidence="1" type="ORF">B0J13DRAFT_540958</name>
</gene>
<accession>A0A9P9FG49</accession>
<sequence>MHLVKALSPYRPLQRCRRIVAITVFLLHALLNWLVSAFSHSFSSMDREPPALKWPKAARTLHHAPSCRLLPPQQ</sequence>
<comment type="caution">
    <text evidence="1">The sequence shown here is derived from an EMBL/GenBank/DDBJ whole genome shotgun (WGS) entry which is preliminary data.</text>
</comment>
<evidence type="ECO:0000313" key="1">
    <source>
        <dbReference type="EMBL" id="KAH7160323.1"/>
    </source>
</evidence>
<dbReference type="EMBL" id="JAGMUU010000002">
    <property type="protein sequence ID" value="KAH7160323.1"/>
    <property type="molecule type" value="Genomic_DNA"/>
</dbReference>